<evidence type="ECO:0000256" key="1">
    <source>
        <dbReference type="ARBA" id="ARBA00004141"/>
    </source>
</evidence>
<feature type="transmembrane region" description="Helical" evidence="6">
    <location>
        <begin position="222"/>
        <end position="246"/>
    </location>
</feature>
<dbReference type="PANTHER" id="PTHR11206">
    <property type="entry name" value="MULTIDRUG RESISTANCE PROTEIN"/>
    <property type="match status" value="1"/>
</dbReference>
<feature type="transmembrane region" description="Helical" evidence="6">
    <location>
        <begin position="340"/>
        <end position="360"/>
    </location>
</feature>
<gene>
    <name evidence="7" type="ORF">STAS_06846</name>
</gene>
<reference evidence="8" key="1">
    <citation type="journal article" date="2019" name="Curr. Biol.">
        <title>Genome Sequence of Striga asiatica Provides Insight into the Evolution of Plant Parasitism.</title>
        <authorList>
            <person name="Yoshida S."/>
            <person name="Kim S."/>
            <person name="Wafula E.K."/>
            <person name="Tanskanen J."/>
            <person name="Kim Y.M."/>
            <person name="Honaas L."/>
            <person name="Yang Z."/>
            <person name="Spallek T."/>
            <person name="Conn C.E."/>
            <person name="Ichihashi Y."/>
            <person name="Cheong K."/>
            <person name="Cui S."/>
            <person name="Der J.P."/>
            <person name="Gundlach H."/>
            <person name="Jiao Y."/>
            <person name="Hori C."/>
            <person name="Ishida J.K."/>
            <person name="Kasahara H."/>
            <person name="Kiba T."/>
            <person name="Kim M.S."/>
            <person name="Koo N."/>
            <person name="Laohavisit A."/>
            <person name="Lee Y.H."/>
            <person name="Lumba S."/>
            <person name="McCourt P."/>
            <person name="Mortimer J.C."/>
            <person name="Mutuku J.M."/>
            <person name="Nomura T."/>
            <person name="Sasaki-Sekimoto Y."/>
            <person name="Seto Y."/>
            <person name="Wang Y."/>
            <person name="Wakatake T."/>
            <person name="Sakakibara H."/>
            <person name="Demura T."/>
            <person name="Yamaguchi S."/>
            <person name="Yoneyama K."/>
            <person name="Manabe R.I."/>
            <person name="Nelson D.C."/>
            <person name="Schulman A.H."/>
            <person name="Timko M.P."/>
            <person name="dePamphilis C.W."/>
            <person name="Choi D."/>
            <person name="Shirasu K."/>
        </authorList>
    </citation>
    <scope>NUCLEOTIDE SEQUENCE [LARGE SCALE GENOMIC DNA]</scope>
    <source>
        <strain evidence="8">cv. UVA1</strain>
    </source>
</reference>
<dbReference type="CDD" id="cd13132">
    <property type="entry name" value="MATE_eukaryotic"/>
    <property type="match status" value="1"/>
</dbReference>
<dbReference type="InterPro" id="IPR045069">
    <property type="entry name" value="MATE_euk"/>
</dbReference>
<keyword evidence="5 6" id="KW-0472">Membrane</keyword>
<comment type="similarity">
    <text evidence="2">Belongs to the multi antimicrobial extrusion (MATE) (TC 2.A.66.1) family.</text>
</comment>
<dbReference type="EMBL" id="BKCP01004405">
    <property type="protein sequence ID" value="GER30878.1"/>
    <property type="molecule type" value="Genomic_DNA"/>
</dbReference>
<evidence type="ECO:0000256" key="5">
    <source>
        <dbReference type="ARBA" id="ARBA00023136"/>
    </source>
</evidence>
<dbReference type="AlphaFoldDB" id="A0A5A7PEA6"/>
<evidence type="ECO:0000256" key="2">
    <source>
        <dbReference type="ARBA" id="ARBA00010199"/>
    </source>
</evidence>
<protein>
    <submittedName>
        <fullName evidence="7">MATE efflux family protein</fullName>
    </submittedName>
</protein>
<dbReference type="InterPro" id="IPR002528">
    <property type="entry name" value="MATE_fam"/>
</dbReference>
<proteinExistence type="inferred from homology"/>
<dbReference type="GO" id="GO:1990961">
    <property type="term" value="P:xenobiotic detoxification by transmembrane export across the plasma membrane"/>
    <property type="evidence" value="ECO:0007669"/>
    <property type="project" value="InterPro"/>
</dbReference>
<feature type="transmembrane region" description="Helical" evidence="6">
    <location>
        <begin position="299"/>
        <end position="319"/>
    </location>
</feature>
<accession>A0A5A7PEA6</accession>
<keyword evidence="4 6" id="KW-1133">Transmembrane helix</keyword>
<evidence type="ECO:0000256" key="3">
    <source>
        <dbReference type="ARBA" id="ARBA00022692"/>
    </source>
</evidence>
<sequence>MASAISIPLLEDLNTSQINQDSEFHASKPSLTLSEIILEIKMLYTIAFPMIVTGLLIYGKSLISMLFLGHLGKPALAGGSLAIGLANITGYSVISGLASGTEPISSQAFGARRWPLMAQTLHRTILLLLLACIPISILWLNIRPVLSLFDQNPEISKIASTYLAFCLPDLLLQSFINPIKIYLRSQNITLPLMLGSGFSLALHAPVNYLLVRKTGLGVKGVALSVVVADLVFLGNLTVYMAWAWGLGWKRGPAREIEWVPILSLALPSCCSVCLEWWWYEIMIVLSGILSNASEAVAAMGVLMQATSLAYVFPSAVGNWPQTAGCGVLRGSARPGVGVRINLGSFYGVGLPLAVFMGFGMRLGLMGLWLGLLGAQGVCAGVMVWVLSRTDWVVLANKARELIGAVELNREGEGLAATKIVY</sequence>
<dbReference type="GO" id="GO:0015297">
    <property type="term" value="F:antiporter activity"/>
    <property type="evidence" value="ECO:0007669"/>
    <property type="project" value="InterPro"/>
</dbReference>
<dbReference type="GO" id="GO:0016020">
    <property type="term" value="C:membrane"/>
    <property type="evidence" value="ECO:0007669"/>
    <property type="project" value="UniProtKB-SubCell"/>
</dbReference>
<evidence type="ECO:0000313" key="8">
    <source>
        <dbReference type="Proteomes" id="UP000325081"/>
    </source>
</evidence>
<organism evidence="7 8">
    <name type="scientific">Striga asiatica</name>
    <name type="common">Asiatic witchweed</name>
    <name type="synonym">Buchnera asiatica</name>
    <dbReference type="NCBI Taxonomy" id="4170"/>
    <lineage>
        <taxon>Eukaryota</taxon>
        <taxon>Viridiplantae</taxon>
        <taxon>Streptophyta</taxon>
        <taxon>Embryophyta</taxon>
        <taxon>Tracheophyta</taxon>
        <taxon>Spermatophyta</taxon>
        <taxon>Magnoliopsida</taxon>
        <taxon>eudicotyledons</taxon>
        <taxon>Gunneridae</taxon>
        <taxon>Pentapetalae</taxon>
        <taxon>asterids</taxon>
        <taxon>lamiids</taxon>
        <taxon>Lamiales</taxon>
        <taxon>Orobanchaceae</taxon>
        <taxon>Buchnereae</taxon>
        <taxon>Striga</taxon>
    </lineage>
</organism>
<feature type="transmembrane region" description="Helical" evidence="6">
    <location>
        <begin position="366"/>
        <end position="387"/>
    </location>
</feature>
<feature type="transmembrane region" description="Helical" evidence="6">
    <location>
        <begin position="190"/>
        <end position="210"/>
    </location>
</feature>
<evidence type="ECO:0000313" key="7">
    <source>
        <dbReference type="EMBL" id="GER30878.1"/>
    </source>
</evidence>
<evidence type="ECO:0000256" key="6">
    <source>
        <dbReference type="SAM" id="Phobius"/>
    </source>
</evidence>
<feature type="transmembrane region" description="Helical" evidence="6">
    <location>
        <begin position="75"/>
        <end position="99"/>
    </location>
</feature>
<dbReference type="GO" id="GO:0042910">
    <property type="term" value="F:xenobiotic transmembrane transporter activity"/>
    <property type="evidence" value="ECO:0007669"/>
    <property type="project" value="InterPro"/>
</dbReference>
<keyword evidence="3 6" id="KW-0812">Transmembrane</keyword>
<dbReference type="Pfam" id="PF01554">
    <property type="entry name" value="MatE"/>
    <property type="match status" value="1"/>
</dbReference>
<keyword evidence="8" id="KW-1185">Reference proteome</keyword>
<feature type="transmembrane region" description="Helical" evidence="6">
    <location>
        <begin position="43"/>
        <end position="69"/>
    </location>
</feature>
<name>A0A5A7PEA6_STRAF</name>
<dbReference type="Proteomes" id="UP000325081">
    <property type="component" value="Unassembled WGS sequence"/>
</dbReference>
<dbReference type="OrthoDB" id="2126698at2759"/>
<comment type="subcellular location">
    <subcellularLocation>
        <location evidence="1">Membrane</location>
        <topology evidence="1">Multi-pass membrane protein</topology>
    </subcellularLocation>
</comment>
<evidence type="ECO:0000256" key="4">
    <source>
        <dbReference type="ARBA" id="ARBA00022989"/>
    </source>
</evidence>
<comment type="caution">
    <text evidence="7">The sequence shown here is derived from an EMBL/GenBank/DDBJ whole genome shotgun (WGS) entry which is preliminary data.</text>
</comment>
<feature type="transmembrane region" description="Helical" evidence="6">
    <location>
        <begin position="120"/>
        <end position="142"/>
    </location>
</feature>